<dbReference type="InterPro" id="IPR025558">
    <property type="entry name" value="DUF4283"/>
</dbReference>
<proteinExistence type="predicted"/>
<protein>
    <recommendedName>
        <fullName evidence="1">DUF4283 domain-containing protein</fullName>
    </recommendedName>
</protein>
<evidence type="ECO:0000259" key="1">
    <source>
        <dbReference type="Pfam" id="PF14111"/>
    </source>
</evidence>
<keyword evidence="3" id="KW-1185">Reference proteome</keyword>
<feature type="domain" description="DUF4283" evidence="1">
    <location>
        <begin position="32"/>
        <end position="109"/>
    </location>
</feature>
<gene>
    <name evidence="2" type="ORF">SO802_018302</name>
</gene>
<evidence type="ECO:0000313" key="2">
    <source>
        <dbReference type="EMBL" id="KAK9998699.1"/>
    </source>
</evidence>
<comment type="caution">
    <text evidence="2">The sequence shown here is derived from an EMBL/GenBank/DDBJ whole genome shotgun (WGS) entry which is preliminary data.</text>
</comment>
<sequence>MENLEEPWTCLSLSEHEGEVFNFENLVCRKDYTLAAKFFMKRALNIEAVAHTLKPLWRTKQDFEIQDMGNHILLFVFDSEVDANRVLLGEPWSFDKYLVVLRRYEDDSSLRRLHFDTAKFWVQTGKVGCRFDMHDSLYFAIGVGRVENREKEYGSWLRADPPSLIRKKVVMMCGMGVPNSTSSRGQSMMERPAINMGIEGPSNVDKQQGEQRVSEVKVDGECGTGTVGDTESQGVGLLLVEESTLAGTNSGVVETLVQTEVGLAKMVSHTKQVEGSQSIQSSVNEGADLALSIQQEHMQSTEGGVGLSKIKKNPTWTRLVRMDAGPVELIKEGAKSILGKRNMLAMFADGEAEDTTSTGKVGDDLQMTESARGVESPLPRAMRLLSWNCQGLGNLWTVQSLHKLVRRR</sequence>
<reference evidence="2 3" key="1">
    <citation type="submission" date="2024-01" db="EMBL/GenBank/DDBJ databases">
        <title>A telomere-to-telomere, gap-free genome of sweet tea (Lithocarpus litseifolius).</title>
        <authorList>
            <person name="Zhou J."/>
        </authorList>
    </citation>
    <scope>NUCLEOTIDE SEQUENCE [LARGE SCALE GENOMIC DNA]</scope>
    <source>
        <strain evidence="2">Zhou-2022a</strain>
        <tissue evidence="2">Leaf</tissue>
    </source>
</reference>
<dbReference type="AlphaFoldDB" id="A0AAW2CNC3"/>
<dbReference type="Pfam" id="PF14111">
    <property type="entry name" value="DUF4283"/>
    <property type="match status" value="1"/>
</dbReference>
<dbReference type="Proteomes" id="UP001459277">
    <property type="component" value="Unassembled WGS sequence"/>
</dbReference>
<dbReference type="EMBL" id="JAZDWU010000006">
    <property type="protein sequence ID" value="KAK9998699.1"/>
    <property type="molecule type" value="Genomic_DNA"/>
</dbReference>
<accession>A0AAW2CNC3</accession>
<name>A0AAW2CNC3_9ROSI</name>
<organism evidence="2 3">
    <name type="scientific">Lithocarpus litseifolius</name>
    <dbReference type="NCBI Taxonomy" id="425828"/>
    <lineage>
        <taxon>Eukaryota</taxon>
        <taxon>Viridiplantae</taxon>
        <taxon>Streptophyta</taxon>
        <taxon>Embryophyta</taxon>
        <taxon>Tracheophyta</taxon>
        <taxon>Spermatophyta</taxon>
        <taxon>Magnoliopsida</taxon>
        <taxon>eudicotyledons</taxon>
        <taxon>Gunneridae</taxon>
        <taxon>Pentapetalae</taxon>
        <taxon>rosids</taxon>
        <taxon>fabids</taxon>
        <taxon>Fagales</taxon>
        <taxon>Fagaceae</taxon>
        <taxon>Lithocarpus</taxon>
    </lineage>
</organism>
<evidence type="ECO:0000313" key="3">
    <source>
        <dbReference type="Proteomes" id="UP001459277"/>
    </source>
</evidence>